<dbReference type="STRING" id="29529.SAMN04488122_5929"/>
<dbReference type="OrthoDB" id="767836at2"/>
<feature type="chain" id="PRO_5011658040" description="Chaperone of endosialidase" evidence="1">
    <location>
        <begin position="22"/>
        <end position="357"/>
    </location>
</feature>
<evidence type="ECO:0000313" key="3">
    <source>
        <dbReference type="Proteomes" id="UP000199310"/>
    </source>
</evidence>
<feature type="signal peptide" evidence="1">
    <location>
        <begin position="1"/>
        <end position="21"/>
    </location>
</feature>
<organism evidence="2 3">
    <name type="scientific">Chitinophaga arvensicola</name>
    <dbReference type="NCBI Taxonomy" id="29529"/>
    <lineage>
        <taxon>Bacteria</taxon>
        <taxon>Pseudomonadati</taxon>
        <taxon>Bacteroidota</taxon>
        <taxon>Chitinophagia</taxon>
        <taxon>Chitinophagales</taxon>
        <taxon>Chitinophagaceae</taxon>
        <taxon>Chitinophaga</taxon>
    </lineage>
</organism>
<proteinExistence type="predicted"/>
<name>A0A1I0SBV6_9BACT</name>
<dbReference type="RefSeq" id="WP_089901783.1">
    <property type="nucleotide sequence ID" value="NZ_FOJG01000002.1"/>
</dbReference>
<evidence type="ECO:0000256" key="1">
    <source>
        <dbReference type="SAM" id="SignalP"/>
    </source>
</evidence>
<evidence type="ECO:0000313" key="2">
    <source>
        <dbReference type="EMBL" id="SEW54133.1"/>
    </source>
</evidence>
<reference evidence="3" key="1">
    <citation type="submission" date="2016-10" db="EMBL/GenBank/DDBJ databases">
        <authorList>
            <person name="Varghese N."/>
            <person name="Submissions S."/>
        </authorList>
    </citation>
    <scope>NUCLEOTIDE SEQUENCE [LARGE SCALE GENOMIC DNA]</scope>
    <source>
        <strain evidence="3">DSM 3695</strain>
    </source>
</reference>
<gene>
    <name evidence="2" type="ORF">SAMN04488122_5929</name>
</gene>
<sequence>MKRIFFLLTTISCLGAGISHAQTITNSTTLQPNANFNIDGLGMAQRFITSSTTGINGNGHYIMRQGTANRWGLLTSNVETGTLNQGTDFSIAGYNGDTFLGHYFTIMRNNGFIGLNNTTPTARLHVSGTTTVHLAKFTLANIPEAKAALIITNATGADSSFIPNITARGYSPGRPFALSITAEAEDLVPTANEPYSAAIMMDARSKTGSRLYNANLFAINTYGGTMFMIKGNGNVGIGTNNPGTNRLAVEGTIAARRMKVTQTTPWPDYVFEPDYTLRSLPAIEAFIRENKHLPEVPSAKQITAEGQDLGDMNAILLKKVEELTLYLISMQKEITEVKTVNATLVNELNSIKAAVGK</sequence>
<dbReference type="AlphaFoldDB" id="A0A1I0SBV6"/>
<protein>
    <recommendedName>
        <fullName evidence="4">Chaperone of endosialidase</fullName>
    </recommendedName>
</protein>
<accession>A0A1I0SBV6</accession>
<dbReference type="Proteomes" id="UP000199310">
    <property type="component" value="Unassembled WGS sequence"/>
</dbReference>
<dbReference type="EMBL" id="FOJG01000002">
    <property type="protein sequence ID" value="SEW54133.1"/>
    <property type="molecule type" value="Genomic_DNA"/>
</dbReference>
<keyword evidence="1" id="KW-0732">Signal</keyword>
<keyword evidence="3" id="KW-1185">Reference proteome</keyword>
<evidence type="ECO:0008006" key="4">
    <source>
        <dbReference type="Google" id="ProtNLM"/>
    </source>
</evidence>